<gene>
    <name evidence="9" type="ORF">DESHY_70080</name>
</gene>
<keyword evidence="5 7" id="KW-0472">Membrane</keyword>
<dbReference type="eggNOG" id="COG5183">
    <property type="taxonomic scope" value="Bacteria"/>
</dbReference>
<protein>
    <recommendedName>
        <fullName evidence="8">RsgI N-terminal anti-sigma domain-containing protein</fullName>
    </recommendedName>
</protein>
<dbReference type="RefSeq" id="WP_008413241.1">
    <property type="nucleotide sequence ID" value="NZ_CAOS01000014.1"/>
</dbReference>
<dbReference type="InterPro" id="IPR055431">
    <property type="entry name" value="RsgI_M"/>
</dbReference>
<dbReference type="Pfam" id="PF23750">
    <property type="entry name" value="RsgI_M"/>
    <property type="match status" value="1"/>
</dbReference>
<dbReference type="InterPro" id="IPR024449">
    <property type="entry name" value="Anti-sigma_RsgI_N"/>
</dbReference>
<accession>K8E0W4</accession>
<dbReference type="PROSITE" id="PS51849">
    <property type="entry name" value="RSGI_N"/>
    <property type="match status" value="1"/>
</dbReference>
<feature type="domain" description="RsgI N-terminal anti-sigma" evidence="8">
    <location>
        <begin position="2"/>
        <end position="50"/>
    </location>
</feature>
<evidence type="ECO:0000259" key="8">
    <source>
        <dbReference type="PROSITE" id="PS51849"/>
    </source>
</evidence>
<feature type="compositionally biased region" description="Basic and acidic residues" evidence="6">
    <location>
        <begin position="270"/>
        <end position="298"/>
    </location>
</feature>
<feature type="transmembrane region" description="Helical" evidence="7">
    <location>
        <begin position="49"/>
        <end position="68"/>
    </location>
</feature>
<evidence type="ECO:0000256" key="1">
    <source>
        <dbReference type="ARBA" id="ARBA00004162"/>
    </source>
</evidence>
<evidence type="ECO:0000256" key="6">
    <source>
        <dbReference type="SAM" id="MobiDB-lite"/>
    </source>
</evidence>
<evidence type="ECO:0000313" key="9">
    <source>
        <dbReference type="EMBL" id="CCO09294.1"/>
    </source>
</evidence>
<comment type="caution">
    <text evidence="9">The sequence shown here is derived from an EMBL/GenBank/DDBJ whole genome shotgun (WGS) entry which is preliminary data.</text>
</comment>
<name>K8E0W4_9FIRM</name>
<reference evidence="9 10" key="1">
    <citation type="journal article" date="2013" name="Genome Announc.">
        <title>Genome Sequence of the Sulfate-Reducing Bacterium Desulfotomaculum hydrothermale Lam5(T).</title>
        <authorList>
            <person name="Amin O."/>
            <person name="Fardeau M.L."/>
            <person name="Valette O."/>
            <person name="Hirschler-Rea A."/>
            <person name="Barbe V."/>
            <person name="Medigue C."/>
            <person name="Vacherie B."/>
            <person name="Ollivier B."/>
            <person name="Bertin P.N."/>
            <person name="Dolla A."/>
        </authorList>
    </citation>
    <scope>NUCLEOTIDE SEQUENCE [LARGE SCALE GENOMIC DNA]</scope>
    <source>
        <strain evidence="10">Lam5 / DSM 18033</strain>
    </source>
</reference>
<evidence type="ECO:0000256" key="5">
    <source>
        <dbReference type="ARBA" id="ARBA00023136"/>
    </source>
</evidence>
<keyword evidence="4 7" id="KW-1133">Transmembrane helix</keyword>
<comment type="subcellular location">
    <subcellularLocation>
        <location evidence="1">Cell membrane</location>
        <topology evidence="1">Single-pass membrane protein</topology>
    </subcellularLocation>
</comment>
<dbReference type="AlphaFoldDB" id="K8E0W4"/>
<keyword evidence="10" id="KW-1185">Reference proteome</keyword>
<feature type="compositionally biased region" description="Basic and acidic residues" evidence="6">
    <location>
        <begin position="316"/>
        <end position="334"/>
    </location>
</feature>
<organism evidence="9 10">
    <name type="scientific">Desulforamulus hydrothermalis Lam5 = DSM 18033</name>
    <dbReference type="NCBI Taxonomy" id="1121428"/>
    <lineage>
        <taxon>Bacteria</taxon>
        <taxon>Bacillati</taxon>
        <taxon>Bacillota</taxon>
        <taxon>Clostridia</taxon>
        <taxon>Eubacteriales</taxon>
        <taxon>Peptococcaceae</taxon>
        <taxon>Desulforamulus</taxon>
    </lineage>
</organism>
<proteinExistence type="predicted"/>
<evidence type="ECO:0000256" key="3">
    <source>
        <dbReference type="ARBA" id="ARBA00022692"/>
    </source>
</evidence>
<dbReference type="OrthoDB" id="9800626at2"/>
<evidence type="ECO:0000256" key="7">
    <source>
        <dbReference type="SAM" id="Phobius"/>
    </source>
</evidence>
<dbReference type="GO" id="GO:0005886">
    <property type="term" value="C:plasma membrane"/>
    <property type="evidence" value="ECO:0007669"/>
    <property type="project" value="UniProtKB-SubCell"/>
</dbReference>
<dbReference type="Proteomes" id="UP000009315">
    <property type="component" value="Unassembled WGS sequence"/>
</dbReference>
<keyword evidence="2" id="KW-1003">Cell membrane</keyword>
<keyword evidence="3 7" id="KW-0812">Transmembrane</keyword>
<evidence type="ECO:0000256" key="4">
    <source>
        <dbReference type="ARBA" id="ARBA00022989"/>
    </source>
</evidence>
<dbReference type="STRING" id="1121428.DESHY_70080"/>
<sequence>MVKGILVQAKGPLGVVMTPEGRFVRVILSKHRRELGQEVTGMEVKIPAGLPWGAAAAVLLLVCFLSLWNPSRPAAAAYVTLDINPSLELAVNPEGKVIKGSGLDEEGRQLVKKVDFGQLSVYQAVQLLVSEAARHNYINHTNNIVLVTVTPLRENTGVVDEAKLAATVQQVAAVETPGVKVISERATVEEHQLAAKKGISVGRYLIHRNSHRQGLRLSLEQVKKKGLGQLEKETGIELQRLLPHAQRAEQQVLQQQPSAHQADTVNKPAHPKDKRQPAVRESDNRPEQPQKAETRKGEQQPAGRTSDRQPQQPQPVKEKGPEKERISRPPDLGKETPPGKANSKARAKED</sequence>
<evidence type="ECO:0000313" key="10">
    <source>
        <dbReference type="Proteomes" id="UP000009315"/>
    </source>
</evidence>
<dbReference type="Pfam" id="PF12791">
    <property type="entry name" value="RsgI_N"/>
    <property type="match status" value="1"/>
</dbReference>
<dbReference type="EMBL" id="CAOS01000014">
    <property type="protein sequence ID" value="CCO09294.1"/>
    <property type="molecule type" value="Genomic_DNA"/>
</dbReference>
<evidence type="ECO:0000256" key="2">
    <source>
        <dbReference type="ARBA" id="ARBA00022475"/>
    </source>
</evidence>
<feature type="region of interest" description="Disordered" evidence="6">
    <location>
        <begin position="247"/>
        <end position="350"/>
    </location>
</feature>